<dbReference type="InterPro" id="IPR036851">
    <property type="entry name" value="Chloroperoxidase-like_sf"/>
</dbReference>
<keyword evidence="10" id="KW-1185">Reference proteome</keyword>
<dbReference type="Gene3D" id="1.10.489.10">
    <property type="entry name" value="Chloroperoxidase-like"/>
    <property type="match status" value="1"/>
</dbReference>
<evidence type="ECO:0000256" key="4">
    <source>
        <dbReference type="ARBA" id="ARBA00022723"/>
    </source>
</evidence>
<evidence type="ECO:0000313" key="10">
    <source>
        <dbReference type="Proteomes" id="UP000800094"/>
    </source>
</evidence>
<dbReference type="AlphaFoldDB" id="A0A6A6HQV4"/>
<evidence type="ECO:0000259" key="8">
    <source>
        <dbReference type="PROSITE" id="PS51405"/>
    </source>
</evidence>
<sequence>LFPQHFMWEPLRQGDLRAPCPVMNTLANHGFVPRNGRNITRESFVRACGEALNILPAFADNIFTTGVPSNPTPNATFFDLDMLHRTHGFIEHDGSLSRKDIFFDPSNRFDPETFDNLVSYFGDSETINISSLANARARHAYDMSLINPEFEITQKSIPVIVGENAMLLSIFSSPSEHPNLDNPIARRDWFEFFFRNEQFPVVLGWRPPSVAIGQYVGTVVEEIIAQSPSDVPLTFSP</sequence>
<accession>A0A6A6HQV4</accession>
<evidence type="ECO:0000256" key="2">
    <source>
        <dbReference type="ARBA" id="ARBA00022559"/>
    </source>
</evidence>
<keyword evidence="2 9" id="KW-0575">Peroxidase</keyword>
<dbReference type="EMBL" id="ML987239">
    <property type="protein sequence ID" value="KAF2240178.1"/>
    <property type="molecule type" value="Genomic_DNA"/>
</dbReference>
<gene>
    <name evidence="9" type="ORF">BU26DRAFT_411356</name>
</gene>
<feature type="domain" description="Heme haloperoxidase family profile" evidence="8">
    <location>
        <begin position="4"/>
        <end position="225"/>
    </location>
</feature>
<dbReference type="SUPFAM" id="SSF47571">
    <property type="entry name" value="Cloroperoxidase"/>
    <property type="match status" value="2"/>
</dbReference>
<feature type="non-terminal residue" evidence="9">
    <location>
        <position position="237"/>
    </location>
</feature>
<evidence type="ECO:0000256" key="5">
    <source>
        <dbReference type="ARBA" id="ARBA00023002"/>
    </source>
</evidence>
<comment type="similarity">
    <text evidence="7">Belongs to the chloroperoxidase family.</text>
</comment>
<dbReference type="GeneID" id="54576276"/>
<reference evidence="9" key="1">
    <citation type="journal article" date="2020" name="Stud. Mycol.">
        <title>101 Dothideomycetes genomes: a test case for predicting lifestyles and emergence of pathogens.</title>
        <authorList>
            <person name="Haridas S."/>
            <person name="Albert R."/>
            <person name="Binder M."/>
            <person name="Bloem J."/>
            <person name="Labutti K."/>
            <person name="Salamov A."/>
            <person name="Andreopoulos B."/>
            <person name="Baker S."/>
            <person name="Barry K."/>
            <person name="Bills G."/>
            <person name="Bluhm B."/>
            <person name="Cannon C."/>
            <person name="Castanera R."/>
            <person name="Culley D."/>
            <person name="Daum C."/>
            <person name="Ezra D."/>
            <person name="Gonzalez J."/>
            <person name="Henrissat B."/>
            <person name="Kuo A."/>
            <person name="Liang C."/>
            <person name="Lipzen A."/>
            <person name="Lutzoni F."/>
            <person name="Magnuson J."/>
            <person name="Mondo S."/>
            <person name="Nolan M."/>
            <person name="Ohm R."/>
            <person name="Pangilinan J."/>
            <person name="Park H.-J."/>
            <person name="Ramirez L."/>
            <person name="Alfaro M."/>
            <person name="Sun H."/>
            <person name="Tritt A."/>
            <person name="Yoshinaga Y."/>
            <person name="Zwiers L.-H."/>
            <person name="Turgeon B."/>
            <person name="Goodwin S."/>
            <person name="Spatafora J."/>
            <person name="Crous P."/>
            <person name="Grigoriev I."/>
        </authorList>
    </citation>
    <scope>NUCLEOTIDE SEQUENCE</scope>
    <source>
        <strain evidence="9">CBS 122368</strain>
    </source>
</reference>
<dbReference type="PANTHER" id="PTHR33577:SF9">
    <property type="entry name" value="PEROXIDASE STCC"/>
    <property type="match status" value="1"/>
</dbReference>
<evidence type="ECO:0000313" key="9">
    <source>
        <dbReference type="EMBL" id="KAF2240178.1"/>
    </source>
</evidence>
<keyword evidence="3" id="KW-0349">Heme</keyword>
<dbReference type="Proteomes" id="UP000800094">
    <property type="component" value="Unassembled WGS sequence"/>
</dbReference>
<evidence type="ECO:0000256" key="6">
    <source>
        <dbReference type="ARBA" id="ARBA00023004"/>
    </source>
</evidence>
<dbReference type="GO" id="GO:0046872">
    <property type="term" value="F:metal ion binding"/>
    <property type="evidence" value="ECO:0007669"/>
    <property type="project" value="UniProtKB-KW"/>
</dbReference>
<dbReference type="RefSeq" id="XP_033675182.1">
    <property type="nucleotide sequence ID" value="XM_033822946.1"/>
</dbReference>
<keyword evidence="5" id="KW-0560">Oxidoreductase</keyword>
<evidence type="ECO:0000256" key="1">
    <source>
        <dbReference type="ARBA" id="ARBA00001970"/>
    </source>
</evidence>
<dbReference type="GO" id="GO:0004601">
    <property type="term" value="F:peroxidase activity"/>
    <property type="evidence" value="ECO:0007669"/>
    <property type="project" value="UniProtKB-KW"/>
</dbReference>
<evidence type="ECO:0000256" key="3">
    <source>
        <dbReference type="ARBA" id="ARBA00022617"/>
    </source>
</evidence>
<dbReference type="PANTHER" id="PTHR33577">
    <property type="entry name" value="STERIGMATOCYSTIN BIOSYNTHESIS PEROXIDASE STCC-RELATED"/>
    <property type="match status" value="1"/>
</dbReference>
<name>A0A6A6HQV4_9PLEO</name>
<dbReference type="Pfam" id="PF01328">
    <property type="entry name" value="Peroxidase_2"/>
    <property type="match status" value="1"/>
</dbReference>
<protein>
    <submittedName>
        <fullName evidence="9">Cloroperoxidase</fullName>
    </submittedName>
</protein>
<feature type="non-terminal residue" evidence="9">
    <location>
        <position position="1"/>
    </location>
</feature>
<dbReference type="InterPro" id="IPR000028">
    <property type="entry name" value="Chloroperoxidase"/>
</dbReference>
<keyword evidence="4" id="KW-0479">Metal-binding</keyword>
<comment type="cofactor">
    <cofactor evidence="1">
        <name>heme b</name>
        <dbReference type="ChEBI" id="CHEBI:60344"/>
    </cofactor>
</comment>
<dbReference type="PROSITE" id="PS51405">
    <property type="entry name" value="HEME_HALOPEROXIDASE"/>
    <property type="match status" value="1"/>
</dbReference>
<evidence type="ECO:0000256" key="7">
    <source>
        <dbReference type="ARBA" id="ARBA00025795"/>
    </source>
</evidence>
<dbReference type="OrthoDB" id="407298at2759"/>
<proteinExistence type="inferred from homology"/>
<organism evidence="9 10">
    <name type="scientific">Trematosphaeria pertusa</name>
    <dbReference type="NCBI Taxonomy" id="390896"/>
    <lineage>
        <taxon>Eukaryota</taxon>
        <taxon>Fungi</taxon>
        <taxon>Dikarya</taxon>
        <taxon>Ascomycota</taxon>
        <taxon>Pezizomycotina</taxon>
        <taxon>Dothideomycetes</taxon>
        <taxon>Pleosporomycetidae</taxon>
        <taxon>Pleosporales</taxon>
        <taxon>Massarineae</taxon>
        <taxon>Trematosphaeriaceae</taxon>
        <taxon>Trematosphaeria</taxon>
    </lineage>
</organism>
<keyword evidence="6" id="KW-0408">Iron</keyword>